<reference evidence="1 2" key="1">
    <citation type="journal article" date="2019" name="ACS Chem. Biol.">
        <title>Identification and Mobilization of a Cryptic Antibiotic Biosynthesis Gene Locus from a Human-Pathogenic Nocardia Isolate.</title>
        <authorList>
            <person name="Herisse M."/>
            <person name="Ishida K."/>
            <person name="Porter J.L."/>
            <person name="Howden B."/>
            <person name="Hertweck C."/>
            <person name="Stinear T.P."/>
            <person name="Pidot S.J."/>
        </authorList>
    </citation>
    <scope>NUCLEOTIDE SEQUENCE [LARGE SCALE GENOMIC DNA]</scope>
    <source>
        <strain evidence="1 2">AUSMDU00012717</strain>
    </source>
</reference>
<keyword evidence="2" id="KW-1185">Reference proteome</keyword>
<dbReference type="KEGG" id="nah:F5544_17405"/>
<dbReference type="AlphaFoldDB" id="A0A6G9YE53"/>
<evidence type="ECO:0000313" key="1">
    <source>
        <dbReference type="EMBL" id="QIS11357.1"/>
    </source>
</evidence>
<evidence type="ECO:0000313" key="2">
    <source>
        <dbReference type="Proteomes" id="UP000503540"/>
    </source>
</evidence>
<proteinExistence type="predicted"/>
<gene>
    <name evidence="1" type="ORF">F5544_17405</name>
</gene>
<dbReference type="RefSeq" id="WP_167474189.1">
    <property type="nucleotide sequence ID" value="NZ_CP046172.1"/>
</dbReference>
<sequence>MTEPMWNRDARAWEFRWPLAYSHDRAGLSGDTAAFAALGDDLVREIFGIGLRLQEVRAIFDGEQVSVEELRAARSAMVELLDCLDRMIRETGVSMLALTSARPPMELWSRRANGH</sequence>
<organism evidence="1 2">
    <name type="scientific">Nocardia arthritidis</name>
    <dbReference type="NCBI Taxonomy" id="228602"/>
    <lineage>
        <taxon>Bacteria</taxon>
        <taxon>Bacillati</taxon>
        <taxon>Actinomycetota</taxon>
        <taxon>Actinomycetes</taxon>
        <taxon>Mycobacteriales</taxon>
        <taxon>Nocardiaceae</taxon>
        <taxon>Nocardia</taxon>
    </lineage>
</organism>
<name>A0A6G9YE53_9NOCA</name>
<dbReference type="EMBL" id="CP046172">
    <property type="protein sequence ID" value="QIS11357.1"/>
    <property type="molecule type" value="Genomic_DNA"/>
</dbReference>
<accession>A0A6G9YE53</accession>
<protein>
    <submittedName>
        <fullName evidence="1">Uncharacterized protein</fullName>
    </submittedName>
</protein>
<dbReference type="Proteomes" id="UP000503540">
    <property type="component" value="Chromosome"/>
</dbReference>